<name>A0ABV3DS82_9ACTN</name>
<comment type="caution">
    <text evidence="2">The sequence shown here is derived from an EMBL/GenBank/DDBJ whole genome shotgun (WGS) entry which is preliminary data.</text>
</comment>
<accession>A0ABV3DS82</accession>
<evidence type="ECO:0000256" key="1">
    <source>
        <dbReference type="ARBA" id="ARBA00022729"/>
    </source>
</evidence>
<keyword evidence="3" id="KW-1185">Reference proteome</keyword>
<sequence>MRGYEGEHLDVTVVKVVDPARPSSDESYLQPEPGMRFVAVLWQVTNTGTVVGDSEPVGLSRVLDARGRAYSFAYADTTAGALIPYTSPIQAGETRIGIATYEVPLGAKVVTVEFGIEDGPVDETGHWTLP</sequence>
<proteinExistence type="predicted"/>
<organism evidence="2 3">
    <name type="scientific">Streptodolium elevatio</name>
    <dbReference type="NCBI Taxonomy" id="3157996"/>
    <lineage>
        <taxon>Bacteria</taxon>
        <taxon>Bacillati</taxon>
        <taxon>Actinomycetota</taxon>
        <taxon>Actinomycetes</taxon>
        <taxon>Kitasatosporales</taxon>
        <taxon>Streptomycetaceae</taxon>
        <taxon>Streptodolium</taxon>
    </lineage>
</organism>
<dbReference type="EMBL" id="JBEZFP010000131">
    <property type="protein sequence ID" value="MEU8138614.1"/>
    <property type="molecule type" value="Genomic_DNA"/>
</dbReference>
<dbReference type="Gene3D" id="2.60.40.1240">
    <property type="match status" value="1"/>
</dbReference>
<keyword evidence="1" id="KW-0732">Signal</keyword>
<dbReference type="Proteomes" id="UP001551482">
    <property type="component" value="Unassembled WGS sequence"/>
</dbReference>
<dbReference type="RefSeq" id="WP_358362212.1">
    <property type="nucleotide sequence ID" value="NZ_JBEZFP010000131.1"/>
</dbReference>
<reference evidence="2 3" key="1">
    <citation type="submission" date="2024-06" db="EMBL/GenBank/DDBJ databases">
        <title>The Natural Products Discovery Center: Release of the First 8490 Sequenced Strains for Exploring Actinobacteria Biosynthetic Diversity.</title>
        <authorList>
            <person name="Kalkreuter E."/>
            <person name="Kautsar S.A."/>
            <person name="Yang D."/>
            <person name="Bader C.D."/>
            <person name="Teijaro C.N."/>
            <person name="Fluegel L."/>
            <person name="Davis C.M."/>
            <person name="Simpson J.R."/>
            <person name="Lauterbach L."/>
            <person name="Steele A.D."/>
            <person name="Gui C."/>
            <person name="Meng S."/>
            <person name="Li G."/>
            <person name="Viehrig K."/>
            <person name="Ye F."/>
            <person name="Su P."/>
            <person name="Kiefer A.F."/>
            <person name="Nichols A."/>
            <person name="Cepeda A.J."/>
            <person name="Yan W."/>
            <person name="Fan B."/>
            <person name="Jiang Y."/>
            <person name="Adhikari A."/>
            <person name="Zheng C.-J."/>
            <person name="Schuster L."/>
            <person name="Cowan T.M."/>
            <person name="Smanski M.J."/>
            <person name="Chevrette M.G."/>
            <person name="De Carvalho L.P.S."/>
            <person name="Shen B."/>
        </authorList>
    </citation>
    <scope>NUCLEOTIDE SEQUENCE [LARGE SCALE GENOMIC DNA]</scope>
    <source>
        <strain evidence="2 3">NPDC048946</strain>
    </source>
</reference>
<gene>
    <name evidence="2" type="ORF">AB0C36_34590</name>
</gene>
<dbReference type="InterPro" id="IPR029050">
    <property type="entry name" value="Immunoprotect_excell_Ig-like"/>
</dbReference>
<evidence type="ECO:0008006" key="4">
    <source>
        <dbReference type="Google" id="ProtNLM"/>
    </source>
</evidence>
<evidence type="ECO:0000313" key="3">
    <source>
        <dbReference type="Proteomes" id="UP001551482"/>
    </source>
</evidence>
<protein>
    <recommendedName>
        <fullName evidence="4">DUF4352 domain-containing protein</fullName>
    </recommendedName>
</protein>
<evidence type="ECO:0000313" key="2">
    <source>
        <dbReference type="EMBL" id="MEU8138614.1"/>
    </source>
</evidence>